<keyword evidence="3" id="KW-1185">Reference proteome</keyword>
<feature type="transmembrane region" description="Helical" evidence="1">
    <location>
        <begin position="33"/>
        <end position="53"/>
    </location>
</feature>
<feature type="transmembrane region" description="Helical" evidence="1">
    <location>
        <begin position="7"/>
        <end position="27"/>
    </location>
</feature>
<keyword evidence="1" id="KW-0472">Membrane</keyword>
<dbReference type="EMBL" id="BMDZ01000014">
    <property type="protein sequence ID" value="GGB36060.1"/>
    <property type="molecule type" value="Genomic_DNA"/>
</dbReference>
<reference evidence="3" key="1">
    <citation type="journal article" date="2019" name="Int. J. Syst. Evol. Microbiol.">
        <title>The Global Catalogue of Microorganisms (GCM) 10K type strain sequencing project: providing services to taxonomists for standard genome sequencing and annotation.</title>
        <authorList>
            <consortium name="The Broad Institute Genomics Platform"/>
            <consortium name="The Broad Institute Genome Sequencing Center for Infectious Disease"/>
            <person name="Wu L."/>
            <person name="Ma J."/>
        </authorList>
    </citation>
    <scope>NUCLEOTIDE SEQUENCE [LARGE SCALE GENOMIC DNA]</scope>
    <source>
        <strain evidence="3">CGMCC 1.10188</strain>
    </source>
</reference>
<evidence type="ECO:0000256" key="1">
    <source>
        <dbReference type="SAM" id="Phobius"/>
    </source>
</evidence>
<dbReference type="Proteomes" id="UP000603352">
    <property type="component" value="Unassembled WGS sequence"/>
</dbReference>
<keyword evidence="1" id="KW-0812">Transmembrane</keyword>
<sequence length="70" mass="7727">MSSAIGLVLPTIYVVMSIMVGLCSIGRKPGFVVSFLLSLLITPFVMLLILYVTRPREPALPPRPAKTKRR</sequence>
<dbReference type="RefSeq" id="WP_188576737.1">
    <property type="nucleotide sequence ID" value="NZ_BMDZ01000014.1"/>
</dbReference>
<protein>
    <submittedName>
        <fullName evidence="2">Uncharacterized protein</fullName>
    </submittedName>
</protein>
<gene>
    <name evidence="2" type="ORF">GCM10011505_16910</name>
</gene>
<accession>A0ABQ1IEP4</accession>
<name>A0ABQ1IEP4_9PROT</name>
<comment type="caution">
    <text evidence="2">The sequence shown here is derived from an EMBL/GenBank/DDBJ whole genome shotgun (WGS) entry which is preliminary data.</text>
</comment>
<proteinExistence type="predicted"/>
<keyword evidence="1" id="KW-1133">Transmembrane helix</keyword>
<evidence type="ECO:0000313" key="2">
    <source>
        <dbReference type="EMBL" id="GGB36060.1"/>
    </source>
</evidence>
<evidence type="ECO:0000313" key="3">
    <source>
        <dbReference type="Proteomes" id="UP000603352"/>
    </source>
</evidence>
<organism evidence="2 3">
    <name type="scientific">Tistrella bauzanensis</name>
    <dbReference type="NCBI Taxonomy" id="657419"/>
    <lineage>
        <taxon>Bacteria</taxon>
        <taxon>Pseudomonadati</taxon>
        <taxon>Pseudomonadota</taxon>
        <taxon>Alphaproteobacteria</taxon>
        <taxon>Geminicoccales</taxon>
        <taxon>Geminicoccaceae</taxon>
        <taxon>Tistrella</taxon>
    </lineage>
</organism>